<accession>A0ABQ8VU29</accession>
<gene>
    <name evidence="1" type="ORF">C8R41DRAFT_914764</name>
</gene>
<comment type="caution">
    <text evidence="1">The sequence shown here is derived from an EMBL/GenBank/DDBJ whole genome shotgun (WGS) entry which is preliminary data.</text>
</comment>
<evidence type="ECO:0000313" key="1">
    <source>
        <dbReference type="EMBL" id="KAJ4499894.1"/>
    </source>
</evidence>
<dbReference type="EMBL" id="JANVFT010000008">
    <property type="protein sequence ID" value="KAJ4499894.1"/>
    <property type="molecule type" value="Genomic_DNA"/>
</dbReference>
<sequence length="220" mass="25129">MDSLLYVINILDCGIAGLLLDRNPSMHELFLQVEKLHLAIEKAPLEISTMRLAAGAWPLIAQLETNSRVHDASALLLHHTIMLTHYRLHEWVCRSIDVSLDYPSTSWWNGLLRLIETAVQEGVPGTKYNFDSSHFLPQINPPRTFQWTVERPQRIRGSQRLLKTDVCSAVVFHWLNFPADGQHSIRSFFLNTLLALTKNPSILLLDAVWHAYNFVRPGSK</sequence>
<dbReference type="Proteomes" id="UP001150217">
    <property type="component" value="Unassembled WGS sequence"/>
</dbReference>
<name>A0ABQ8VU29_9AGAR</name>
<evidence type="ECO:0000313" key="2">
    <source>
        <dbReference type="Proteomes" id="UP001150217"/>
    </source>
</evidence>
<reference evidence="1" key="1">
    <citation type="submission" date="2022-08" db="EMBL/GenBank/DDBJ databases">
        <title>A Global Phylogenomic Analysis of the Shiitake Genus Lentinula.</title>
        <authorList>
            <consortium name="DOE Joint Genome Institute"/>
            <person name="Sierra-Patev S."/>
            <person name="Min B."/>
            <person name="Naranjo-Ortiz M."/>
            <person name="Looney B."/>
            <person name="Konkel Z."/>
            <person name="Slot J.C."/>
            <person name="Sakamoto Y."/>
            <person name="Steenwyk J.L."/>
            <person name="Rokas A."/>
            <person name="Carro J."/>
            <person name="Camarero S."/>
            <person name="Ferreira P."/>
            <person name="Molpeceres G."/>
            <person name="Ruiz-Duenas F.J."/>
            <person name="Serrano A."/>
            <person name="Henrissat B."/>
            <person name="Drula E."/>
            <person name="Hughes K.W."/>
            <person name="Mata J.L."/>
            <person name="Ishikawa N.K."/>
            <person name="Vargas-Isla R."/>
            <person name="Ushijima S."/>
            <person name="Smith C.A."/>
            <person name="Ahrendt S."/>
            <person name="Andreopoulos W."/>
            <person name="He G."/>
            <person name="Labutti K."/>
            <person name="Lipzen A."/>
            <person name="Ng V."/>
            <person name="Riley R."/>
            <person name="Sandor L."/>
            <person name="Barry K."/>
            <person name="Martinez A.T."/>
            <person name="Xiao Y."/>
            <person name="Gibbons J.G."/>
            <person name="Terashima K."/>
            <person name="Grigoriev I.V."/>
            <person name="Hibbett D.S."/>
        </authorList>
    </citation>
    <scope>NUCLEOTIDE SEQUENCE</scope>
    <source>
        <strain evidence="1">RHP3577 ss4</strain>
    </source>
</reference>
<protein>
    <submittedName>
        <fullName evidence="1">Uncharacterized protein</fullName>
    </submittedName>
</protein>
<proteinExistence type="predicted"/>
<organism evidence="1 2">
    <name type="scientific">Lentinula lateritia</name>
    <dbReference type="NCBI Taxonomy" id="40482"/>
    <lineage>
        <taxon>Eukaryota</taxon>
        <taxon>Fungi</taxon>
        <taxon>Dikarya</taxon>
        <taxon>Basidiomycota</taxon>
        <taxon>Agaricomycotina</taxon>
        <taxon>Agaricomycetes</taxon>
        <taxon>Agaricomycetidae</taxon>
        <taxon>Agaricales</taxon>
        <taxon>Marasmiineae</taxon>
        <taxon>Omphalotaceae</taxon>
        <taxon>Lentinula</taxon>
    </lineage>
</organism>
<keyword evidence="2" id="KW-1185">Reference proteome</keyword>